<gene>
    <name evidence="2" type="ORF">DFR68_11381</name>
</gene>
<evidence type="ECO:0000313" key="3">
    <source>
        <dbReference type="Proteomes" id="UP000255355"/>
    </source>
</evidence>
<name>A0A370GP65_9NOCA</name>
<dbReference type="RefSeq" id="WP_147289090.1">
    <property type="nucleotide sequence ID" value="NZ_QQAZ01000013.1"/>
</dbReference>
<reference evidence="2 3" key="1">
    <citation type="submission" date="2018-07" db="EMBL/GenBank/DDBJ databases">
        <title>Genomic Encyclopedia of Type Strains, Phase IV (KMG-IV): sequencing the most valuable type-strain genomes for metagenomic binning, comparative biology and taxonomic classification.</title>
        <authorList>
            <person name="Goeker M."/>
        </authorList>
    </citation>
    <scope>NUCLEOTIDE SEQUENCE [LARGE SCALE GENOMIC DNA]</scope>
    <source>
        <strain evidence="2 3">DSM 44952</strain>
    </source>
</reference>
<evidence type="ECO:0000256" key="1">
    <source>
        <dbReference type="SAM" id="MobiDB-lite"/>
    </source>
</evidence>
<sequence>MPSDRPRRPRRPRRSRSRARSPEVVARQERLRRRILDQRAAQREREKAVTAAVRDYLAAWHAIGLTAQRRDQDVERLQQQITDVTADATSDIAGHEHEQALAAAAIHAQGHSDEEIAELLEITVKRARQLLATARKSDTTPPAPSPPVPSATKPHRADKDAGDRTEHAVQHPDPRGSTHSDHHGSGVEGGDDADLPSQVRASRAVRRDGDGGRGGADVERAVE</sequence>
<comment type="caution">
    <text evidence="2">The sequence shown here is derived from an EMBL/GenBank/DDBJ whole genome shotgun (WGS) entry which is preliminary data.</text>
</comment>
<dbReference type="AlphaFoldDB" id="A0A370GP65"/>
<feature type="region of interest" description="Disordered" evidence="1">
    <location>
        <begin position="1"/>
        <end position="27"/>
    </location>
</feature>
<dbReference type="EMBL" id="QQAZ01000013">
    <property type="protein sequence ID" value="RDI45311.1"/>
    <property type="molecule type" value="Genomic_DNA"/>
</dbReference>
<proteinExistence type="predicted"/>
<evidence type="ECO:0000313" key="2">
    <source>
        <dbReference type="EMBL" id="RDI45311.1"/>
    </source>
</evidence>
<dbReference type="OrthoDB" id="4566849at2"/>
<protein>
    <submittedName>
        <fullName evidence="2">Uncharacterized protein</fullName>
    </submittedName>
</protein>
<accession>A0A370GP65</accession>
<dbReference type="Proteomes" id="UP000255355">
    <property type="component" value="Unassembled WGS sequence"/>
</dbReference>
<feature type="region of interest" description="Disordered" evidence="1">
    <location>
        <begin position="133"/>
        <end position="223"/>
    </location>
</feature>
<feature type="compositionally biased region" description="Basic and acidic residues" evidence="1">
    <location>
        <begin position="205"/>
        <end position="223"/>
    </location>
</feature>
<organism evidence="2 3">
    <name type="scientific">Nocardia mexicana</name>
    <dbReference type="NCBI Taxonomy" id="279262"/>
    <lineage>
        <taxon>Bacteria</taxon>
        <taxon>Bacillati</taxon>
        <taxon>Actinomycetota</taxon>
        <taxon>Actinomycetes</taxon>
        <taxon>Mycobacteriales</taxon>
        <taxon>Nocardiaceae</taxon>
        <taxon>Nocardia</taxon>
    </lineage>
</organism>
<keyword evidence="3" id="KW-1185">Reference proteome</keyword>
<feature type="compositionally biased region" description="Basic residues" evidence="1">
    <location>
        <begin position="7"/>
        <end position="19"/>
    </location>
</feature>
<feature type="compositionally biased region" description="Basic and acidic residues" evidence="1">
    <location>
        <begin position="155"/>
        <end position="185"/>
    </location>
</feature>